<dbReference type="Proteomes" id="UP000283374">
    <property type="component" value="Unassembled WGS sequence"/>
</dbReference>
<dbReference type="OrthoDB" id="5966662at2"/>
<evidence type="ECO:0000313" key="3">
    <source>
        <dbReference type="EMBL" id="RHA37863.1"/>
    </source>
</evidence>
<dbReference type="InterPro" id="IPR021215">
    <property type="entry name" value="DUF2752"/>
</dbReference>
<name>A0A413RHY7_9CELL</name>
<reference evidence="3 4" key="1">
    <citation type="submission" date="2018-08" db="EMBL/GenBank/DDBJ databases">
        <title>Cellulomonas rhizosphaerae sp. nov., a novel actinomycete isolated from soil.</title>
        <authorList>
            <person name="Tian Y."/>
        </authorList>
    </citation>
    <scope>NUCLEOTIDE SEQUENCE [LARGE SCALE GENOMIC DNA]</scope>
    <source>
        <strain evidence="3 4">NEAU-TCZ24</strain>
    </source>
</reference>
<comment type="caution">
    <text evidence="3">The sequence shown here is derived from an EMBL/GenBank/DDBJ whole genome shotgun (WGS) entry which is preliminary data.</text>
</comment>
<sequence>MSDVVSTGQLAVGTTPSSGPPRRRGAAALVGPAAVALTAGGALVVLAKVDPNQPGHYPTCPFLFLTGMYCPGCGSLRALHDLTHLDVVGAWGMNPLLVLVVPVLLAFWVAWTVRSWRGTPRQRVIPALWINVFLGLVLAFWVARNIPALGPWLAP</sequence>
<organism evidence="3 4">
    <name type="scientific">Cellulomonas rhizosphaerae</name>
    <dbReference type="NCBI Taxonomy" id="2293719"/>
    <lineage>
        <taxon>Bacteria</taxon>
        <taxon>Bacillati</taxon>
        <taxon>Actinomycetota</taxon>
        <taxon>Actinomycetes</taxon>
        <taxon>Micrococcales</taxon>
        <taxon>Cellulomonadaceae</taxon>
        <taxon>Cellulomonas</taxon>
    </lineage>
</organism>
<proteinExistence type="predicted"/>
<feature type="transmembrane region" description="Helical" evidence="2">
    <location>
        <begin position="26"/>
        <end position="47"/>
    </location>
</feature>
<dbReference type="AlphaFoldDB" id="A0A413RHY7"/>
<dbReference type="EMBL" id="QWKP01000219">
    <property type="protein sequence ID" value="RHA37863.1"/>
    <property type="molecule type" value="Genomic_DNA"/>
</dbReference>
<evidence type="ECO:0000313" key="4">
    <source>
        <dbReference type="Proteomes" id="UP000283374"/>
    </source>
</evidence>
<keyword evidence="2" id="KW-0812">Transmembrane</keyword>
<protein>
    <submittedName>
        <fullName evidence="3">DUF2752 domain-containing protein</fullName>
    </submittedName>
</protein>
<gene>
    <name evidence="3" type="ORF">D1825_15670</name>
</gene>
<keyword evidence="2" id="KW-0472">Membrane</keyword>
<accession>A0A413RHY7</accession>
<evidence type="ECO:0000256" key="1">
    <source>
        <dbReference type="SAM" id="MobiDB-lite"/>
    </source>
</evidence>
<dbReference type="RefSeq" id="WP_118768353.1">
    <property type="nucleotide sequence ID" value="NZ_QWKP01000219.1"/>
</dbReference>
<feature type="region of interest" description="Disordered" evidence="1">
    <location>
        <begin position="1"/>
        <end position="25"/>
    </location>
</feature>
<evidence type="ECO:0000256" key="2">
    <source>
        <dbReference type="SAM" id="Phobius"/>
    </source>
</evidence>
<dbReference type="Pfam" id="PF10825">
    <property type="entry name" value="DUF2752"/>
    <property type="match status" value="1"/>
</dbReference>
<keyword evidence="2" id="KW-1133">Transmembrane helix</keyword>
<feature type="transmembrane region" description="Helical" evidence="2">
    <location>
        <begin position="59"/>
        <end position="79"/>
    </location>
</feature>
<keyword evidence="4" id="KW-1185">Reference proteome</keyword>
<feature type="transmembrane region" description="Helical" evidence="2">
    <location>
        <begin position="91"/>
        <end position="112"/>
    </location>
</feature>
<feature type="transmembrane region" description="Helical" evidence="2">
    <location>
        <begin position="124"/>
        <end position="143"/>
    </location>
</feature>